<keyword evidence="1" id="KW-1133">Transmembrane helix</keyword>
<proteinExistence type="predicted"/>
<evidence type="ECO:0000313" key="3">
    <source>
        <dbReference type="Proteomes" id="UP000092445"/>
    </source>
</evidence>
<protein>
    <submittedName>
        <fullName evidence="2">Uncharacterized protein</fullName>
    </submittedName>
</protein>
<evidence type="ECO:0000256" key="1">
    <source>
        <dbReference type="SAM" id="Phobius"/>
    </source>
</evidence>
<evidence type="ECO:0000313" key="2">
    <source>
        <dbReference type="EnsemblMetazoa" id="GPAI019535-PA"/>
    </source>
</evidence>
<keyword evidence="3" id="KW-1185">Reference proteome</keyword>
<reference evidence="2" key="2">
    <citation type="submission" date="2020-05" db="UniProtKB">
        <authorList>
            <consortium name="EnsemblMetazoa"/>
        </authorList>
    </citation>
    <scope>IDENTIFICATION</scope>
    <source>
        <strain evidence="2">IAEA</strain>
    </source>
</reference>
<feature type="transmembrane region" description="Helical" evidence="1">
    <location>
        <begin position="74"/>
        <end position="96"/>
    </location>
</feature>
<sequence>MALFDFCEAFDWNDEAGSEYKANNFKPSLRGLWGKYCFIIRSTLVECICWLKLCVIVEMNYESYFLKSIYRHRLLYMIEAILMSVGSNIWLALVLINDSRYSIHE</sequence>
<organism evidence="2 3">
    <name type="scientific">Glossina pallidipes</name>
    <name type="common">Tsetse fly</name>
    <dbReference type="NCBI Taxonomy" id="7398"/>
    <lineage>
        <taxon>Eukaryota</taxon>
        <taxon>Metazoa</taxon>
        <taxon>Ecdysozoa</taxon>
        <taxon>Arthropoda</taxon>
        <taxon>Hexapoda</taxon>
        <taxon>Insecta</taxon>
        <taxon>Pterygota</taxon>
        <taxon>Neoptera</taxon>
        <taxon>Endopterygota</taxon>
        <taxon>Diptera</taxon>
        <taxon>Brachycera</taxon>
        <taxon>Muscomorpha</taxon>
        <taxon>Hippoboscoidea</taxon>
        <taxon>Glossinidae</taxon>
        <taxon>Glossina</taxon>
    </lineage>
</organism>
<dbReference type="Proteomes" id="UP000092445">
    <property type="component" value="Unassembled WGS sequence"/>
</dbReference>
<keyword evidence="1" id="KW-0472">Membrane</keyword>
<name>A0A1A9ZMT3_GLOPL</name>
<dbReference type="EnsemblMetazoa" id="GPAI019535-RA">
    <property type="protein sequence ID" value="GPAI019535-PA"/>
    <property type="gene ID" value="GPAI019535"/>
</dbReference>
<dbReference type="AlphaFoldDB" id="A0A1A9ZMT3"/>
<reference evidence="3" key="1">
    <citation type="submission" date="2014-03" db="EMBL/GenBank/DDBJ databases">
        <authorList>
            <person name="Aksoy S."/>
            <person name="Warren W."/>
            <person name="Wilson R.K."/>
        </authorList>
    </citation>
    <scope>NUCLEOTIDE SEQUENCE [LARGE SCALE GENOMIC DNA]</scope>
    <source>
        <strain evidence="3">IAEA</strain>
    </source>
</reference>
<accession>A0A1A9ZMT3</accession>
<dbReference type="VEuPathDB" id="VectorBase:GPAI019535"/>
<keyword evidence="1" id="KW-0812">Transmembrane</keyword>